<comment type="caution">
    <text evidence="7">The sequence shown here is derived from an EMBL/GenBank/DDBJ whole genome shotgun (WGS) entry which is preliminary data.</text>
</comment>
<dbReference type="EMBL" id="JAUHHV010000007">
    <property type="protein sequence ID" value="KAK1419692.1"/>
    <property type="molecule type" value="Genomic_DNA"/>
</dbReference>
<evidence type="ECO:0000256" key="3">
    <source>
        <dbReference type="ARBA" id="ARBA00022771"/>
    </source>
</evidence>
<evidence type="ECO:0000259" key="6">
    <source>
        <dbReference type="Pfam" id="PF08646"/>
    </source>
</evidence>
<dbReference type="InterPro" id="IPR047192">
    <property type="entry name" value="Euk_RPA1_DBD_C"/>
</dbReference>
<accession>A0AAD8KB74</accession>
<gene>
    <name evidence="7" type="ORF">QVD17_28961</name>
</gene>
<keyword evidence="8" id="KW-1185">Reference proteome</keyword>
<evidence type="ECO:0000256" key="4">
    <source>
        <dbReference type="ARBA" id="ARBA00022833"/>
    </source>
</evidence>
<keyword evidence="4" id="KW-0862">Zinc</keyword>
<dbReference type="Pfam" id="PF08646">
    <property type="entry name" value="Rep_fac-A_C"/>
    <property type="match status" value="1"/>
</dbReference>
<evidence type="ECO:0000313" key="7">
    <source>
        <dbReference type="EMBL" id="KAK1419692.1"/>
    </source>
</evidence>
<dbReference type="Gene3D" id="2.40.50.140">
    <property type="entry name" value="Nucleic acid-binding proteins"/>
    <property type="match status" value="1"/>
</dbReference>
<keyword evidence="5" id="KW-0238">DNA-binding</keyword>
<dbReference type="PANTHER" id="PTHR47165">
    <property type="entry name" value="OS03G0429900 PROTEIN"/>
    <property type="match status" value="1"/>
</dbReference>
<protein>
    <recommendedName>
        <fullName evidence="6">Replication factor A C-terminal domain-containing protein</fullName>
    </recommendedName>
</protein>
<evidence type="ECO:0000256" key="1">
    <source>
        <dbReference type="ARBA" id="ARBA00005690"/>
    </source>
</evidence>
<dbReference type="InterPro" id="IPR013955">
    <property type="entry name" value="Rep_factor-A_C"/>
</dbReference>
<dbReference type="InterPro" id="IPR012340">
    <property type="entry name" value="NA-bd_OB-fold"/>
</dbReference>
<evidence type="ECO:0000313" key="8">
    <source>
        <dbReference type="Proteomes" id="UP001229421"/>
    </source>
</evidence>
<dbReference type="SUPFAM" id="SSF50249">
    <property type="entry name" value="Nucleic acid-binding proteins"/>
    <property type="match status" value="1"/>
</dbReference>
<feature type="domain" description="Replication factor A C-terminal" evidence="6">
    <location>
        <begin position="55"/>
        <end position="202"/>
    </location>
</feature>
<dbReference type="GO" id="GO:0008270">
    <property type="term" value="F:zinc ion binding"/>
    <property type="evidence" value="ECO:0007669"/>
    <property type="project" value="UniProtKB-KW"/>
</dbReference>
<sequence length="259" mass="29245">MASSSAASELKLSFIADLNPEKDLWNMRARVVRKWRSKYWLDFILIDEKPTTCVVVATIKMIQEKHGWFYAGCRKCGKKVLSKQEFLEKYGDLTEEILKVPANGLICPKCKCECQSITTKFMVQVRVQDETGSVSFVLFDTHVARIVGVSATEVRERQVDENQTESFPHEMMRLLDKKLAFKIEVTDYNLKNDYYVYTVLKVSDDPDILAELTGAVGSGDELTQAYSDLKAVNLDENSQDGGSSVAKTLPSSLLKFMNP</sequence>
<dbReference type="CDD" id="cd04476">
    <property type="entry name" value="RPA1_DBD_C"/>
    <property type="match status" value="1"/>
</dbReference>
<keyword evidence="3" id="KW-0863">Zinc-finger</keyword>
<dbReference type="GO" id="GO:0003677">
    <property type="term" value="F:DNA binding"/>
    <property type="evidence" value="ECO:0007669"/>
    <property type="project" value="UniProtKB-KW"/>
</dbReference>
<evidence type="ECO:0000256" key="5">
    <source>
        <dbReference type="ARBA" id="ARBA00023125"/>
    </source>
</evidence>
<keyword evidence="2" id="KW-0479">Metal-binding</keyword>
<proteinExistence type="inferred from homology"/>
<name>A0AAD8KB74_TARER</name>
<reference evidence="7" key="1">
    <citation type="journal article" date="2023" name="bioRxiv">
        <title>Improved chromosome-level genome assembly for marigold (Tagetes erecta).</title>
        <authorList>
            <person name="Jiang F."/>
            <person name="Yuan L."/>
            <person name="Wang S."/>
            <person name="Wang H."/>
            <person name="Xu D."/>
            <person name="Wang A."/>
            <person name="Fan W."/>
        </authorList>
    </citation>
    <scope>NUCLEOTIDE SEQUENCE</scope>
    <source>
        <strain evidence="7">WSJ</strain>
        <tissue evidence="7">Leaf</tissue>
    </source>
</reference>
<organism evidence="7 8">
    <name type="scientific">Tagetes erecta</name>
    <name type="common">African marigold</name>
    <dbReference type="NCBI Taxonomy" id="13708"/>
    <lineage>
        <taxon>Eukaryota</taxon>
        <taxon>Viridiplantae</taxon>
        <taxon>Streptophyta</taxon>
        <taxon>Embryophyta</taxon>
        <taxon>Tracheophyta</taxon>
        <taxon>Spermatophyta</taxon>
        <taxon>Magnoliopsida</taxon>
        <taxon>eudicotyledons</taxon>
        <taxon>Gunneridae</taxon>
        <taxon>Pentapetalae</taxon>
        <taxon>asterids</taxon>
        <taxon>campanulids</taxon>
        <taxon>Asterales</taxon>
        <taxon>Asteraceae</taxon>
        <taxon>Asteroideae</taxon>
        <taxon>Heliantheae alliance</taxon>
        <taxon>Tageteae</taxon>
        <taxon>Tagetes</taxon>
    </lineage>
</organism>
<comment type="similarity">
    <text evidence="1">Belongs to the replication factor A protein 1 family.</text>
</comment>
<evidence type="ECO:0000256" key="2">
    <source>
        <dbReference type="ARBA" id="ARBA00022723"/>
    </source>
</evidence>
<dbReference type="AlphaFoldDB" id="A0AAD8KB74"/>
<dbReference type="PANTHER" id="PTHR47165:SF4">
    <property type="entry name" value="OS03G0429900 PROTEIN"/>
    <property type="match status" value="1"/>
</dbReference>
<dbReference type="Proteomes" id="UP001229421">
    <property type="component" value="Unassembled WGS sequence"/>
</dbReference>